<dbReference type="GO" id="GO:0032993">
    <property type="term" value="C:protein-DNA complex"/>
    <property type="evidence" value="ECO:0007669"/>
    <property type="project" value="TreeGrafter"/>
</dbReference>
<protein>
    <submittedName>
        <fullName evidence="10">Response regulator transcription factor</fullName>
    </submittedName>
</protein>
<evidence type="ECO:0000256" key="3">
    <source>
        <dbReference type="ARBA" id="ARBA00023015"/>
    </source>
</evidence>
<evidence type="ECO:0000256" key="7">
    <source>
        <dbReference type="PROSITE-ProRule" id="PRU01091"/>
    </source>
</evidence>
<evidence type="ECO:0000259" key="9">
    <source>
        <dbReference type="PROSITE" id="PS51755"/>
    </source>
</evidence>
<sequence length="225" mass="25837">MTTLLYIEDDIEIGNLVRADLEDRGYDVLWLKSGEKAVSMAHGTHLAILDVMLPGLDGFTVGQRLKKELPELPILMLSARTSIDDKLQGLEFADDYLTKPFHPDELAARVEVLLRRNGQALPRSEHIVLDHLNVYMDEQRIIDTSVNEEIVLTGKQFHIFNYLLRHLGQIKTKEQIYEAVWGEPYMEGDKTIMVHIRHLREKLEQDPAEPKIIETIRGVGYRVKA</sequence>
<dbReference type="PANTHER" id="PTHR48111:SF1">
    <property type="entry name" value="TWO-COMPONENT RESPONSE REGULATOR ORR33"/>
    <property type="match status" value="1"/>
</dbReference>
<dbReference type="InterPro" id="IPR001867">
    <property type="entry name" value="OmpR/PhoB-type_DNA-bd"/>
</dbReference>
<feature type="DNA-binding region" description="OmpR/PhoB-type" evidence="7">
    <location>
        <begin position="124"/>
        <end position="225"/>
    </location>
</feature>
<dbReference type="SMART" id="SM00862">
    <property type="entry name" value="Trans_reg_C"/>
    <property type="match status" value="1"/>
</dbReference>
<evidence type="ECO:0000256" key="1">
    <source>
        <dbReference type="ARBA" id="ARBA00022553"/>
    </source>
</evidence>
<dbReference type="PROSITE" id="PS50110">
    <property type="entry name" value="RESPONSE_REGULATORY"/>
    <property type="match status" value="1"/>
</dbReference>
<dbReference type="PANTHER" id="PTHR48111">
    <property type="entry name" value="REGULATOR OF RPOS"/>
    <property type="match status" value="1"/>
</dbReference>
<dbReference type="SUPFAM" id="SSF46894">
    <property type="entry name" value="C-terminal effector domain of the bipartite response regulators"/>
    <property type="match status" value="1"/>
</dbReference>
<dbReference type="Gene3D" id="1.10.10.10">
    <property type="entry name" value="Winged helix-like DNA-binding domain superfamily/Winged helix DNA-binding domain"/>
    <property type="match status" value="1"/>
</dbReference>
<dbReference type="Gene3D" id="3.40.50.2300">
    <property type="match status" value="1"/>
</dbReference>
<dbReference type="SUPFAM" id="SSF52172">
    <property type="entry name" value="CheY-like"/>
    <property type="match status" value="1"/>
</dbReference>
<dbReference type="CDD" id="cd00383">
    <property type="entry name" value="trans_reg_C"/>
    <property type="match status" value="1"/>
</dbReference>
<dbReference type="InterPro" id="IPR039420">
    <property type="entry name" value="WalR-like"/>
</dbReference>
<dbReference type="InterPro" id="IPR016032">
    <property type="entry name" value="Sig_transdc_resp-reg_C-effctor"/>
</dbReference>
<evidence type="ECO:0000313" key="11">
    <source>
        <dbReference type="Proteomes" id="UP001220962"/>
    </source>
</evidence>
<proteinExistence type="predicted"/>
<dbReference type="InterPro" id="IPR001789">
    <property type="entry name" value="Sig_transdc_resp-reg_receiver"/>
</dbReference>
<evidence type="ECO:0000313" key="10">
    <source>
        <dbReference type="EMBL" id="WDH83023.1"/>
    </source>
</evidence>
<keyword evidence="3" id="KW-0805">Transcription regulation</keyword>
<keyword evidence="1 6" id="KW-0597">Phosphoprotein</keyword>
<dbReference type="RefSeq" id="WP_274337944.1">
    <property type="nucleotide sequence ID" value="NZ_CP118101.1"/>
</dbReference>
<evidence type="ECO:0000256" key="2">
    <source>
        <dbReference type="ARBA" id="ARBA00023012"/>
    </source>
</evidence>
<dbReference type="GO" id="GO:0005829">
    <property type="term" value="C:cytosol"/>
    <property type="evidence" value="ECO:0007669"/>
    <property type="project" value="TreeGrafter"/>
</dbReference>
<reference evidence="10" key="1">
    <citation type="submission" date="2023-02" db="EMBL/GenBank/DDBJ databases">
        <title>Pathogen: clinical or host-associated sample.</title>
        <authorList>
            <person name="Hergert J."/>
            <person name="Casey R."/>
            <person name="Wagner J."/>
            <person name="Young E.L."/>
            <person name="Oakeson K.F."/>
        </authorList>
    </citation>
    <scope>NUCLEOTIDE SEQUENCE</scope>
    <source>
        <strain evidence="10">2022CK-00830</strain>
    </source>
</reference>
<dbReference type="Pfam" id="PF00486">
    <property type="entry name" value="Trans_reg_C"/>
    <property type="match status" value="1"/>
</dbReference>
<name>A0AAX3N076_9BACL</name>
<dbReference type="SMART" id="SM00448">
    <property type="entry name" value="REC"/>
    <property type="match status" value="1"/>
</dbReference>
<dbReference type="InterPro" id="IPR011006">
    <property type="entry name" value="CheY-like_superfamily"/>
</dbReference>
<keyword evidence="2" id="KW-0902">Two-component regulatory system</keyword>
<dbReference type="Pfam" id="PF00072">
    <property type="entry name" value="Response_reg"/>
    <property type="match status" value="1"/>
</dbReference>
<dbReference type="GO" id="GO:0000156">
    <property type="term" value="F:phosphorelay response regulator activity"/>
    <property type="evidence" value="ECO:0007669"/>
    <property type="project" value="TreeGrafter"/>
</dbReference>
<dbReference type="EMBL" id="CP118101">
    <property type="protein sequence ID" value="WDH83023.1"/>
    <property type="molecule type" value="Genomic_DNA"/>
</dbReference>
<evidence type="ECO:0000256" key="6">
    <source>
        <dbReference type="PROSITE-ProRule" id="PRU00169"/>
    </source>
</evidence>
<evidence type="ECO:0000256" key="5">
    <source>
        <dbReference type="ARBA" id="ARBA00023163"/>
    </source>
</evidence>
<dbReference type="Proteomes" id="UP001220962">
    <property type="component" value="Chromosome"/>
</dbReference>
<keyword evidence="5" id="KW-0804">Transcription</keyword>
<dbReference type="PROSITE" id="PS51755">
    <property type="entry name" value="OMPR_PHOB"/>
    <property type="match status" value="1"/>
</dbReference>
<dbReference type="Gene3D" id="6.10.250.690">
    <property type="match status" value="1"/>
</dbReference>
<evidence type="ECO:0000256" key="4">
    <source>
        <dbReference type="ARBA" id="ARBA00023125"/>
    </source>
</evidence>
<organism evidence="10 11">
    <name type="scientific">Paenibacillus urinalis</name>
    <dbReference type="NCBI Taxonomy" id="521520"/>
    <lineage>
        <taxon>Bacteria</taxon>
        <taxon>Bacillati</taxon>
        <taxon>Bacillota</taxon>
        <taxon>Bacilli</taxon>
        <taxon>Bacillales</taxon>
        <taxon>Paenibacillaceae</taxon>
        <taxon>Paenibacillus</taxon>
    </lineage>
</organism>
<feature type="modified residue" description="4-aspartylphosphate" evidence="6">
    <location>
        <position position="50"/>
    </location>
</feature>
<accession>A0AAX3N076</accession>
<gene>
    <name evidence="10" type="ORF">PUW23_01910</name>
</gene>
<dbReference type="AlphaFoldDB" id="A0AAX3N076"/>
<feature type="domain" description="Response regulatory" evidence="8">
    <location>
        <begin position="3"/>
        <end position="114"/>
    </location>
</feature>
<feature type="domain" description="OmpR/PhoB-type" evidence="9">
    <location>
        <begin position="124"/>
        <end position="225"/>
    </location>
</feature>
<evidence type="ECO:0000259" key="8">
    <source>
        <dbReference type="PROSITE" id="PS50110"/>
    </source>
</evidence>
<dbReference type="GO" id="GO:0000976">
    <property type="term" value="F:transcription cis-regulatory region binding"/>
    <property type="evidence" value="ECO:0007669"/>
    <property type="project" value="TreeGrafter"/>
</dbReference>
<dbReference type="InterPro" id="IPR036388">
    <property type="entry name" value="WH-like_DNA-bd_sf"/>
</dbReference>
<keyword evidence="4 7" id="KW-0238">DNA-binding</keyword>
<dbReference type="GO" id="GO:0006355">
    <property type="term" value="P:regulation of DNA-templated transcription"/>
    <property type="evidence" value="ECO:0007669"/>
    <property type="project" value="InterPro"/>
</dbReference>